<dbReference type="EMBL" id="JACOOI010000023">
    <property type="protein sequence ID" value="MBC5644892.1"/>
    <property type="molecule type" value="Genomic_DNA"/>
</dbReference>
<evidence type="ECO:0000259" key="2">
    <source>
        <dbReference type="Pfam" id="PF19910"/>
    </source>
</evidence>
<feature type="domain" description="DUF6383" evidence="2">
    <location>
        <begin position="1144"/>
        <end position="1217"/>
    </location>
</feature>
<keyword evidence="1" id="KW-0732">Signal</keyword>
<dbReference type="Proteomes" id="UP000644010">
    <property type="component" value="Unassembled WGS sequence"/>
</dbReference>
<dbReference type="InterPro" id="IPR045963">
    <property type="entry name" value="DUF6383"/>
</dbReference>
<comment type="caution">
    <text evidence="3">The sequence shown here is derived from an EMBL/GenBank/DDBJ whole genome shotgun (WGS) entry which is preliminary data.</text>
</comment>
<name>A0ABR7E532_9BACT</name>
<dbReference type="Pfam" id="PF19910">
    <property type="entry name" value="DUF6383"/>
    <property type="match status" value="1"/>
</dbReference>
<organism evidence="3 4">
    <name type="scientific">Parabacteroides segnis</name>
    <dbReference type="NCBI Taxonomy" id="2763058"/>
    <lineage>
        <taxon>Bacteria</taxon>
        <taxon>Pseudomonadati</taxon>
        <taxon>Bacteroidota</taxon>
        <taxon>Bacteroidia</taxon>
        <taxon>Bacteroidales</taxon>
        <taxon>Tannerellaceae</taxon>
        <taxon>Parabacteroides</taxon>
    </lineage>
</organism>
<evidence type="ECO:0000313" key="4">
    <source>
        <dbReference type="Proteomes" id="UP000644010"/>
    </source>
</evidence>
<protein>
    <recommendedName>
        <fullName evidence="2">DUF6383 domain-containing protein</fullName>
    </recommendedName>
</protein>
<keyword evidence="4" id="KW-1185">Reference proteome</keyword>
<dbReference type="RefSeq" id="WP_186960668.1">
    <property type="nucleotide sequence ID" value="NZ_JACOOI010000023.1"/>
</dbReference>
<gene>
    <name evidence="3" type="ORF">H8S77_18600</name>
</gene>
<feature type="chain" id="PRO_5045478842" description="DUF6383 domain-containing protein" evidence="1">
    <location>
        <begin position="23"/>
        <end position="1218"/>
    </location>
</feature>
<sequence>MNKKFSTLVGCLALGTLFSANAQTVQDAYRTFATTSVSKTSTGKAGLSALTGGATFNGAAWSQDVYHIQDNLLYQLQVTAGDNIQDDGADPYVLIQERNYETGKIYLKAVKSSEAPLNASLWTINYDKEDGVSGGKFTYVNKETGFALTFDHERAAKTVGTAANAKATAAVEMNGCTDNWSWYTVNSNVNPFGYSPVFSYLHNQANNQVMCLVVADDATVTGDLATDGMNKTGVLLTSAVYDSNVAGPSVGNIPTIAVNLKPVVANPIIMTADDLNARMDADFHATNFEFLFNPNTLEGTAPFTGSFVAEEDALTLGLAEVAANKFNLNFKIGNKYLLADTARYQEEKYAPSVSPSVQFAVKTPVSTDGDYMKARYYFKATYFPTNDSLLIEPLNAAVQEDAEFNAHTDWKASKACTQYFENDYTVANTFTNTKTYATTGSNTVSLTAATIPGQTNPVLTVARDNRDEFKVKTSIVRPFEYLTRGTVANGLYFINLYTTKSSVERANGMYIVENMEGNMMYDNQAMDQDFSLMPATQWVVEQLDCNDASSVARRVKIHNREYADQVFEGQLYNMGTTAAGETIYRFIDRTYVGGNDNKGMFNNQNLGVQDSIIFTAVTSPIAKTAYHGYKKFTVDELSNGIENNYTIKYYHFNNDNLYLQSEVGKISKAEEATDPTIYEIAEATLPNNGGAIVNSFGYPLAGHQNLQRTAYVLKLKDANLLDNDKKYLALVKNAQDNNYYYEAVKKADIDGVNAKWAYFYLKADQVRSDVNNAVTDTCYVLVDIQNTNGTLETSNGWNKANVVDGLGTLRFSSLNDNPEDRASAFYFQHKIRPQYIDMTADYDMPMNNVVKIYRKSGNANEYLFEDGNDSKNVSASQPIADVQFLGIESKGVSADAAAMYVDKVLSSNQFMPQYLFAVGVDSIPDGFLCGSKTHGYWETEAEAKAADDNHYVAYNGYVAGRFLVNYTDSVQPNNNVMTDADKFKFENYTRLGFVEGVHQVTTDAKGNVTAETLYILKNGKTLADVTTIVNNTETGTKVIDFDLLRANSVANVLDGAHKNYAFSLRKINDQADETADASEGFLMESNGQGSAIGSFAGAWVKVHNGIPVLAQITPTGDHEDISASINEVINQSQVFHFGQTDETPTENEGVKTTEVSVSVIPGAVVVKGAEGKTVAISNVLGQTIANTVITSSEATISVPAGIVFVAVEGESAVKAIIK</sequence>
<evidence type="ECO:0000313" key="3">
    <source>
        <dbReference type="EMBL" id="MBC5644892.1"/>
    </source>
</evidence>
<accession>A0ABR7E532</accession>
<proteinExistence type="predicted"/>
<feature type="signal peptide" evidence="1">
    <location>
        <begin position="1"/>
        <end position="22"/>
    </location>
</feature>
<evidence type="ECO:0000256" key="1">
    <source>
        <dbReference type="SAM" id="SignalP"/>
    </source>
</evidence>
<reference evidence="3 4" key="1">
    <citation type="submission" date="2020-08" db="EMBL/GenBank/DDBJ databases">
        <title>Genome public.</title>
        <authorList>
            <person name="Liu C."/>
            <person name="Sun Q."/>
        </authorList>
    </citation>
    <scope>NUCLEOTIDE SEQUENCE [LARGE SCALE GENOMIC DNA]</scope>
    <source>
        <strain evidence="3 4">BX2</strain>
    </source>
</reference>